<evidence type="ECO:0008006" key="3">
    <source>
        <dbReference type="Google" id="ProtNLM"/>
    </source>
</evidence>
<name>A0ABT0HLS4_9BACT</name>
<reference evidence="1 2" key="1">
    <citation type="submission" date="2022-04" db="EMBL/GenBank/DDBJ databases">
        <title>Spirosoma sp. strain RP8 genome sequencing and assembly.</title>
        <authorList>
            <person name="Jung Y."/>
        </authorList>
    </citation>
    <scope>NUCLEOTIDE SEQUENCE [LARGE SCALE GENOMIC DNA]</scope>
    <source>
        <strain evidence="1 2">RP8</strain>
    </source>
</reference>
<accession>A0ABT0HLS4</accession>
<comment type="caution">
    <text evidence="1">The sequence shown here is derived from an EMBL/GenBank/DDBJ whole genome shotgun (WGS) entry which is preliminary data.</text>
</comment>
<sequence>MMDEESEQIKEIFARCGRMLFTIQAIEKSILTLIVVSKNVPKNRYDEVFFEKSQLTFGQLKRELKDTDYFNESQLHAIDNFHGMRDSFVHNYWWDRTVEFAKPTLRHKILEELTTIEADIDLINDLVMSVSLRLAYEKGLNMDDLEEELMQSDMTPPTESFRRLTRNETVIDIKKYKIRDRLIVPLFTLEDGTKWILCESGLSQYKEQIDPLNLSDIPGLGDIFPIKQFQPRPLKTADWNYELDLKKEGLKMIVFLNEENGVKTFRWSIEPSKR</sequence>
<keyword evidence="2" id="KW-1185">Reference proteome</keyword>
<proteinExistence type="predicted"/>
<gene>
    <name evidence="1" type="ORF">M0L20_14755</name>
</gene>
<evidence type="ECO:0000313" key="2">
    <source>
        <dbReference type="Proteomes" id="UP001202180"/>
    </source>
</evidence>
<dbReference type="EMBL" id="JALPRF010000002">
    <property type="protein sequence ID" value="MCK8493127.1"/>
    <property type="molecule type" value="Genomic_DNA"/>
</dbReference>
<organism evidence="1 2">
    <name type="scientific">Spirosoma liriopis</name>
    <dbReference type="NCBI Taxonomy" id="2937440"/>
    <lineage>
        <taxon>Bacteria</taxon>
        <taxon>Pseudomonadati</taxon>
        <taxon>Bacteroidota</taxon>
        <taxon>Cytophagia</taxon>
        <taxon>Cytophagales</taxon>
        <taxon>Cytophagaceae</taxon>
        <taxon>Spirosoma</taxon>
    </lineage>
</organism>
<evidence type="ECO:0000313" key="1">
    <source>
        <dbReference type="EMBL" id="MCK8493127.1"/>
    </source>
</evidence>
<dbReference type="Proteomes" id="UP001202180">
    <property type="component" value="Unassembled WGS sequence"/>
</dbReference>
<dbReference type="RefSeq" id="WP_248477705.1">
    <property type="nucleotide sequence ID" value="NZ_JALPRF010000002.1"/>
</dbReference>
<protein>
    <recommendedName>
        <fullName evidence="3">DUF86 domain-containing protein</fullName>
    </recommendedName>
</protein>